<evidence type="ECO:0000256" key="3">
    <source>
        <dbReference type="SAM" id="MobiDB-lite"/>
    </source>
</evidence>
<sequence>MDTTSIANDEIGIDSSQTPASSHPALDYVISNAEEHQKLVVHMRKACGWDKGMVPTWFIQQDEGTRIMAVFYLPGTKTAVGMGGIEFQDFEHSDKDVADIESKRGCVVSLFLYKQYRGQGYLGTVLKCCEEMGRSKGLEVMTIYGLEKAGGYERFGYRTFKMEERSYGGDNRWMTRFLEKPLIPSKGADAKGVDDKFYIQGGATSADNLLQGFWALDLTTPWTTSNPAWKSLPLGPFNAYHSAGYSADNKTFITFGRDTAADPRVVPKSWINIYDIASSSWTISWNPANMADNSRRDFTAVTNPSNNQIYIMAGDAGPAGAIFTNVFNVYDTATTQLTEITTPIPGPQNITTYGAVWVPRLNNMLVIGGTLQGGSASSLFVYHPDTGAWTTQETIGPFNYARYSHCAAANADGSLVTVFGGFAGGSKDGDPNAYILDTTTWRWTTVPYNGRGRGNAACTVAGDTFMVWGGFENSPNTAIGVPQGADALLLLSLSSKTWQTTYIPSPDLSSGADNPNNPNNPGNPGTGGPNGDNGNNNNNRNLRQGISGAAIGGIVAGCVVLLLVIAFAMRERRRRRKKNLIPKTDSDLIGPDMREAEIRGQSSSKMDHHNHSVPPRPPIPSGRYNSLELAPETLKDHRGSADDGYNSSFGYSNPTTPTTLQFLNTGDHGEAQFGTGTVAAARVGGAAGRYERESYQSDGTSASTYYPPPPVVSRRPVSSDTRAFQTSMANNNTGVERRPNDPQAIVNHAITTQNEGYYPYNSTAVVAPTTAEDGLTAAATDQYHDTYGTRKHNSHMSSQSIFSDGSSSNPQQHYYDPKRPVSGPQGGFGIGATVEHSSPGAPQAILQQRQSFHHHSPTSPR</sequence>
<dbReference type="GO" id="GO:0016747">
    <property type="term" value="F:acyltransferase activity, transferring groups other than amino-acyl groups"/>
    <property type="evidence" value="ECO:0007669"/>
    <property type="project" value="InterPro"/>
</dbReference>
<feature type="region of interest" description="Disordered" evidence="3">
    <location>
        <begin position="787"/>
        <end position="861"/>
    </location>
</feature>
<evidence type="ECO:0000259" key="5">
    <source>
        <dbReference type="PROSITE" id="PS51186"/>
    </source>
</evidence>
<dbReference type="EMBL" id="JAAAJA010000008">
    <property type="protein sequence ID" value="KAG0267093.1"/>
    <property type="molecule type" value="Genomic_DNA"/>
</dbReference>
<keyword evidence="4" id="KW-1133">Transmembrane helix</keyword>
<dbReference type="Proteomes" id="UP000726737">
    <property type="component" value="Unassembled WGS sequence"/>
</dbReference>
<feature type="region of interest" description="Disordered" evidence="3">
    <location>
        <begin position="693"/>
        <end position="716"/>
    </location>
</feature>
<feature type="compositionally biased region" description="Low complexity" evidence="3">
    <location>
        <begin position="514"/>
        <end position="523"/>
    </location>
</feature>
<proteinExistence type="predicted"/>
<keyword evidence="7" id="KW-1185">Reference proteome</keyword>
<feature type="transmembrane region" description="Helical" evidence="4">
    <location>
        <begin position="546"/>
        <end position="569"/>
    </location>
</feature>
<evidence type="ECO:0000313" key="7">
    <source>
        <dbReference type="Proteomes" id="UP000726737"/>
    </source>
</evidence>
<name>A0A9P6QH78_9FUNG</name>
<keyword evidence="2" id="KW-0677">Repeat</keyword>
<evidence type="ECO:0000256" key="4">
    <source>
        <dbReference type="SAM" id="Phobius"/>
    </source>
</evidence>
<dbReference type="PROSITE" id="PS51186">
    <property type="entry name" value="GNAT"/>
    <property type="match status" value="1"/>
</dbReference>
<organism evidence="6 7">
    <name type="scientific">Mortierella polycephala</name>
    <dbReference type="NCBI Taxonomy" id="41804"/>
    <lineage>
        <taxon>Eukaryota</taxon>
        <taxon>Fungi</taxon>
        <taxon>Fungi incertae sedis</taxon>
        <taxon>Mucoromycota</taxon>
        <taxon>Mortierellomycotina</taxon>
        <taxon>Mortierellomycetes</taxon>
        <taxon>Mortierellales</taxon>
        <taxon>Mortierellaceae</taxon>
        <taxon>Mortierella</taxon>
    </lineage>
</organism>
<dbReference type="PANTHER" id="PTHR46093">
    <property type="entry name" value="ACYL-COA-BINDING DOMAIN-CONTAINING PROTEIN 5"/>
    <property type="match status" value="1"/>
</dbReference>
<feature type="region of interest" description="Disordered" evidence="3">
    <location>
        <begin position="504"/>
        <end position="540"/>
    </location>
</feature>
<reference evidence="6" key="1">
    <citation type="journal article" date="2020" name="Fungal Divers.">
        <title>Resolving the Mortierellaceae phylogeny through synthesis of multi-gene phylogenetics and phylogenomics.</title>
        <authorList>
            <person name="Vandepol N."/>
            <person name="Liber J."/>
            <person name="Desiro A."/>
            <person name="Na H."/>
            <person name="Kennedy M."/>
            <person name="Barry K."/>
            <person name="Grigoriev I.V."/>
            <person name="Miller A.N."/>
            <person name="O'Donnell K."/>
            <person name="Stajich J.E."/>
            <person name="Bonito G."/>
        </authorList>
    </citation>
    <scope>NUCLEOTIDE SEQUENCE</scope>
    <source>
        <strain evidence="6">KOD948</strain>
    </source>
</reference>
<feature type="compositionally biased region" description="Polar residues" evidence="3">
    <location>
        <begin position="504"/>
        <end position="513"/>
    </location>
</feature>
<feature type="region of interest" description="Disordered" evidence="3">
    <location>
        <begin position="600"/>
        <end position="624"/>
    </location>
</feature>
<feature type="domain" description="N-acetyltransferase" evidence="5">
    <location>
        <begin position="28"/>
        <end position="179"/>
    </location>
</feature>
<evidence type="ECO:0000256" key="2">
    <source>
        <dbReference type="ARBA" id="ARBA00022737"/>
    </source>
</evidence>
<dbReference type="InterPro" id="IPR011043">
    <property type="entry name" value="Gal_Oxase/kelch_b-propeller"/>
</dbReference>
<dbReference type="OrthoDB" id="10251809at2759"/>
<dbReference type="InterPro" id="IPR015915">
    <property type="entry name" value="Kelch-typ_b-propeller"/>
</dbReference>
<keyword evidence="4" id="KW-0472">Membrane</keyword>
<dbReference type="Gene3D" id="2.120.10.80">
    <property type="entry name" value="Kelch-type beta propeller"/>
    <property type="match status" value="2"/>
</dbReference>
<keyword evidence="4" id="KW-0812">Transmembrane</keyword>
<feature type="compositionally biased region" description="Low complexity" evidence="3">
    <location>
        <begin position="797"/>
        <end position="808"/>
    </location>
</feature>
<gene>
    <name evidence="6" type="ORF">BG011_009165</name>
</gene>
<dbReference type="Pfam" id="PF24681">
    <property type="entry name" value="Kelch_KLHDC2_KLHL20_DRC7"/>
    <property type="match status" value="1"/>
</dbReference>
<protein>
    <recommendedName>
        <fullName evidence="5">N-acetyltransferase domain-containing protein</fullName>
    </recommendedName>
</protein>
<dbReference type="InterPro" id="IPR016181">
    <property type="entry name" value="Acyl_CoA_acyltransferase"/>
</dbReference>
<dbReference type="PANTHER" id="PTHR46093:SF18">
    <property type="entry name" value="FIBRONECTIN TYPE-III DOMAIN-CONTAINING PROTEIN"/>
    <property type="match status" value="1"/>
</dbReference>
<comment type="caution">
    <text evidence="6">The sequence shown here is derived from an EMBL/GenBank/DDBJ whole genome shotgun (WGS) entry which is preliminary data.</text>
</comment>
<evidence type="ECO:0000313" key="6">
    <source>
        <dbReference type="EMBL" id="KAG0267093.1"/>
    </source>
</evidence>
<dbReference type="AlphaFoldDB" id="A0A9P6QH78"/>
<evidence type="ECO:0000256" key="1">
    <source>
        <dbReference type="ARBA" id="ARBA00022441"/>
    </source>
</evidence>
<dbReference type="SUPFAM" id="SSF55729">
    <property type="entry name" value="Acyl-CoA N-acyltransferases (Nat)"/>
    <property type="match status" value="1"/>
</dbReference>
<keyword evidence="1" id="KW-0880">Kelch repeat</keyword>
<feature type="compositionally biased region" description="Basic residues" evidence="3">
    <location>
        <begin position="851"/>
        <end position="861"/>
    </location>
</feature>
<accession>A0A9P6QH78</accession>
<dbReference type="InterPro" id="IPR000182">
    <property type="entry name" value="GNAT_dom"/>
</dbReference>
<dbReference type="SUPFAM" id="SSF50965">
    <property type="entry name" value="Galactose oxidase, central domain"/>
    <property type="match status" value="1"/>
</dbReference>
<dbReference type="Gene3D" id="3.40.630.30">
    <property type="match status" value="1"/>
</dbReference>
<feature type="region of interest" description="Disordered" evidence="3">
    <location>
        <begin position="1"/>
        <end position="22"/>
    </location>
</feature>